<evidence type="ECO:0000313" key="2">
    <source>
        <dbReference type="Proteomes" id="UP001209540"/>
    </source>
</evidence>
<dbReference type="EMBL" id="JAIXMP010000030">
    <property type="protein sequence ID" value="KAI9251413.1"/>
    <property type="molecule type" value="Genomic_DNA"/>
</dbReference>
<protein>
    <submittedName>
        <fullName evidence="1">Uncharacterized protein</fullName>
    </submittedName>
</protein>
<reference evidence="1" key="2">
    <citation type="submission" date="2023-02" db="EMBL/GenBank/DDBJ databases">
        <authorList>
            <consortium name="DOE Joint Genome Institute"/>
            <person name="Mondo S.J."/>
            <person name="Chang Y."/>
            <person name="Wang Y."/>
            <person name="Ahrendt S."/>
            <person name="Andreopoulos W."/>
            <person name="Barry K."/>
            <person name="Beard J."/>
            <person name="Benny G.L."/>
            <person name="Blankenship S."/>
            <person name="Bonito G."/>
            <person name="Cuomo C."/>
            <person name="Desiro A."/>
            <person name="Gervers K.A."/>
            <person name="Hundley H."/>
            <person name="Kuo A."/>
            <person name="LaButti K."/>
            <person name="Lang B.F."/>
            <person name="Lipzen A."/>
            <person name="O'Donnell K."/>
            <person name="Pangilinan J."/>
            <person name="Reynolds N."/>
            <person name="Sandor L."/>
            <person name="Smith M.W."/>
            <person name="Tsang A."/>
            <person name="Grigoriev I.V."/>
            <person name="Stajich J.E."/>
            <person name="Spatafora J.W."/>
        </authorList>
    </citation>
    <scope>NUCLEOTIDE SEQUENCE</scope>
    <source>
        <strain evidence="1">RSA 2281</strain>
    </source>
</reference>
<dbReference type="AlphaFoldDB" id="A0AAD5K1C6"/>
<comment type="caution">
    <text evidence="1">The sequence shown here is derived from an EMBL/GenBank/DDBJ whole genome shotgun (WGS) entry which is preliminary data.</text>
</comment>
<dbReference type="Proteomes" id="UP001209540">
    <property type="component" value="Unassembled WGS sequence"/>
</dbReference>
<gene>
    <name evidence="1" type="ORF">BDA99DRAFT_563688</name>
</gene>
<sequence>MLLKARHTNANWRWSDQELMYPRMTSRISFNYKGFNALEVFSVYRCCRIVVVPLLKSVLELQYPLAKPVFVKPTTTTKGMSALALKKRRKYSLGALANVRYISVADCPMPLTSATIVLSMNNPFNSNETGGSLYRTCHSVYVKLILVKVME</sequence>
<evidence type="ECO:0000313" key="1">
    <source>
        <dbReference type="EMBL" id="KAI9251413.1"/>
    </source>
</evidence>
<accession>A0AAD5K1C6</accession>
<proteinExistence type="predicted"/>
<organism evidence="1 2">
    <name type="scientific">Phascolomyces articulosus</name>
    <dbReference type="NCBI Taxonomy" id="60185"/>
    <lineage>
        <taxon>Eukaryota</taxon>
        <taxon>Fungi</taxon>
        <taxon>Fungi incertae sedis</taxon>
        <taxon>Mucoromycota</taxon>
        <taxon>Mucoromycotina</taxon>
        <taxon>Mucoromycetes</taxon>
        <taxon>Mucorales</taxon>
        <taxon>Lichtheimiaceae</taxon>
        <taxon>Phascolomyces</taxon>
    </lineage>
</organism>
<reference evidence="1" key="1">
    <citation type="journal article" date="2022" name="IScience">
        <title>Evolution of zygomycete secretomes and the origins of terrestrial fungal ecologies.</title>
        <authorList>
            <person name="Chang Y."/>
            <person name="Wang Y."/>
            <person name="Mondo S."/>
            <person name="Ahrendt S."/>
            <person name="Andreopoulos W."/>
            <person name="Barry K."/>
            <person name="Beard J."/>
            <person name="Benny G.L."/>
            <person name="Blankenship S."/>
            <person name="Bonito G."/>
            <person name="Cuomo C."/>
            <person name="Desiro A."/>
            <person name="Gervers K.A."/>
            <person name="Hundley H."/>
            <person name="Kuo A."/>
            <person name="LaButti K."/>
            <person name="Lang B.F."/>
            <person name="Lipzen A."/>
            <person name="O'Donnell K."/>
            <person name="Pangilinan J."/>
            <person name="Reynolds N."/>
            <person name="Sandor L."/>
            <person name="Smith M.E."/>
            <person name="Tsang A."/>
            <person name="Grigoriev I.V."/>
            <person name="Stajich J.E."/>
            <person name="Spatafora J.W."/>
        </authorList>
    </citation>
    <scope>NUCLEOTIDE SEQUENCE</scope>
    <source>
        <strain evidence="1">RSA 2281</strain>
    </source>
</reference>
<name>A0AAD5K1C6_9FUNG</name>
<keyword evidence="2" id="KW-1185">Reference proteome</keyword>